<reference evidence="1 2" key="1">
    <citation type="journal article" date="2021" name="Int. J. Syst. Evol. Microbiol.">
        <title>Reticulibacter mediterranei gen. nov., sp. nov., within the new family Reticulibacteraceae fam. nov., and Ktedonospora formicarum gen. nov., sp. nov., Ktedonobacter robiniae sp. nov., Dictyobacter formicarum sp. nov. and Dictyobacter arantiisoli sp. nov., belonging to the class Ktedonobacteria.</title>
        <authorList>
            <person name="Yabe S."/>
            <person name="Zheng Y."/>
            <person name="Wang C.M."/>
            <person name="Sakai Y."/>
            <person name="Abe K."/>
            <person name="Yokota A."/>
            <person name="Donadio S."/>
            <person name="Cavaletti L."/>
            <person name="Monciardini P."/>
        </authorList>
    </citation>
    <scope>NUCLEOTIDE SEQUENCE [LARGE SCALE GENOMIC DNA]</scope>
    <source>
        <strain evidence="1 2">SOSP1-30</strain>
    </source>
</reference>
<dbReference type="EMBL" id="BNJG01000001">
    <property type="protein sequence ID" value="GHO54875.1"/>
    <property type="molecule type" value="Genomic_DNA"/>
</dbReference>
<comment type="caution">
    <text evidence="1">The sequence shown here is derived from an EMBL/GenBank/DDBJ whole genome shotgun (WGS) entry which is preliminary data.</text>
</comment>
<evidence type="ECO:0000313" key="1">
    <source>
        <dbReference type="EMBL" id="GHO54875.1"/>
    </source>
</evidence>
<dbReference type="InterPro" id="IPR012341">
    <property type="entry name" value="6hp_glycosidase-like_sf"/>
</dbReference>
<dbReference type="RefSeq" id="WP_236038044.1">
    <property type="nucleotide sequence ID" value="NZ_BNJG01000001.1"/>
</dbReference>
<dbReference type="InterPro" id="IPR007822">
    <property type="entry name" value="LANC-like"/>
</dbReference>
<proteinExistence type="predicted"/>
<dbReference type="PRINTS" id="PR01950">
    <property type="entry name" value="LANCSUPER"/>
</dbReference>
<dbReference type="Gene3D" id="1.50.10.10">
    <property type="match status" value="1"/>
</dbReference>
<name>A0ABQ3UR04_9CHLR</name>
<keyword evidence="2" id="KW-1185">Reference proteome</keyword>
<evidence type="ECO:0000313" key="2">
    <source>
        <dbReference type="Proteomes" id="UP000654345"/>
    </source>
</evidence>
<dbReference type="Pfam" id="PF05147">
    <property type="entry name" value="LANC_like"/>
    <property type="match status" value="1"/>
</dbReference>
<dbReference type="PANTHER" id="PTHR12736:SF7">
    <property type="entry name" value="LANC-LIKE PROTEIN 3"/>
    <property type="match status" value="1"/>
</dbReference>
<protein>
    <submittedName>
        <fullName evidence="1">Uncharacterized protein</fullName>
    </submittedName>
</protein>
<dbReference type="Proteomes" id="UP000654345">
    <property type="component" value="Unassembled WGS sequence"/>
</dbReference>
<organism evidence="1 2">
    <name type="scientific">Ktedonobacter robiniae</name>
    <dbReference type="NCBI Taxonomy" id="2778365"/>
    <lineage>
        <taxon>Bacteria</taxon>
        <taxon>Bacillati</taxon>
        <taxon>Chloroflexota</taxon>
        <taxon>Ktedonobacteria</taxon>
        <taxon>Ktedonobacterales</taxon>
        <taxon>Ktedonobacteraceae</taxon>
        <taxon>Ktedonobacter</taxon>
    </lineage>
</organism>
<gene>
    <name evidence="1" type="ORF">KSB_33500</name>
</gene>
<dbReference type="SUPFAM" id="SSF158745">
    <property type="entry name" value="LanC-like"/>
    <property type="match status" value="1"/>
</dbReference>
<accession>A0ABQ3UR04</accession>
<dbReference type="PANTHER" id="PTHR12736">
    <property type="entry name" value="LANC-LIKE PROTEIN"/>
    <property type="match status" value="1"/>
</dbReference>
<sequence length="236" mass="25699">MTSFPRRHPNRRGSVWTGIGRAGWIASVETVALAGMAHGTAGIALNLLRLASVSGDQRFHEAVLQAFAYERHLFSPEANNWPDLRLGSKPEDENGKYRMSAWCHGAAGILLARLGCLRFVDDAAIRQEIEVGIETTFAKGLGSSHSLCHGDFGNIDILLTAAQMLERPQLLERIERAMPKLLDAIDRQGWVSGGPMGLETPGLMMGLSGAGYALLRLAFMHYVPSVLQLEPPISVQ</sequence>
<dbReference type="SMART" id="SM01260">
    <property type="entry name" value="LANC_like"/>
    <property type="match status" value="1"/>
</dbReference>